<comment type="caution">
    <text evidence="9">The sequence shown here is derived from an EMBL/GenBank/DDBJ whole genome shotgun (WGS) entry which is preliminary data.</text>
</comment>
<feature type="active site" description="Proton acceptor" evidence="6">
    <location>
        <position position="240"/>
    </location>
</feature>
<feature type="domain" description="Glucose-6-phosphate dehydrogenase NAD-binding" evidence="7">
    <location>
        <begin position="10"/>
        <end position="186"/>
    </location>
</feature>
<comment type="function">
    <text evidence="6">Catalyzes the oxidation of glucose 6-phosphate to 6-phosphogluconolactone.</text>
</comment>
<dbReference type="PANTHER" id="PTHR23429:SF0">
    <property type="entry name" value="GLUCOSE-6-PHOSPHATE 1-DEHYDROGENASE"/>
    <property type="match status" value="1"/>
</dbReference>
<dbReference type="GO" id="GO:0050661">
    <property type="term" value="F:NADP binding"/>
    <property type="evidence" value="ECO:0007669"/>
    <property type="project" value="UniProtKB-UniRule"/>
</dbReference>
<dbReference type="Pfam" id="PF02781">
    <property type="entry name" value="G6PD_C"/>
    <property type="match status" value="1"/>
</dbReference>
<feature type="domain" description="Glucose-6-phosphate dehydrogenase C-terminal" evidence="8">
    <location>
        <begin position="190"/>
        <end position="472"/>
    </location>
</feature>
<dbReference type="SUPFAM" id="SSF55347">
    <property type="entry name" value="Glyceraldehyde-3-phosphate dehydrogenase-like, C-terminal domain"/>
    <property type="match status" value="1"/>
</dbReference>
<feature type="binding site" evidence="6">
    <location>
        <begin position="85"/>
        <end position="86"/>
    </location>
    <ligand>
        <name>NADP(+)</name>
        <dbReference type="ChEBI" id="CHEBI:58349"/>
    </ligand>
</feature>
<dbReference type="InterPro" id="IPR001282">
    <property type="entry name" value="G6P_DH"/>
</dbReference>
<dbReference type="SUPFAM" id="SSF51735">
    <property type="entry name" value="NAD(P)-binding Rossmann-fold domains"/>
    <property type="match status" value="1"/>
</dbReference>
<keyword evidence="10" id="KW-1185">Reference proteome</keyword>
<feature type="binding site" evidence="6">
    <location>
        <position position="148"/>
    </location>
    <ligand>
        <name>NADP(+)</name>
        <dbReference type="ChEBI" id="CHEBI:58349"/>
    </ligand>
</feature>
<reference evidence="9 10" key="1">
    <citation type="submission" date="2012-01" db="EMBL/GenBank/DDBJ databases">
        <title>The Genome Sequence of Facklamia languida CCUG 37842.</title>
        <authorList>
            <consortium name="The Broad Institute Genome Sequencing Platform"/>
            <person name="Earl A."/>
            <person name="Ward D."/>
            <person name="Feldgarden M."/>
            <person name="Gevers D."/>
            <person name="Huys G."/>
            <person name="Young S.K."/>
            <person name="Zeng Q."/>
            <person name="Gargeya S."/>
            <person name="Fitzgerald M."/>
            <person name="Haas B."/>
            <person name="Abouelleil A."/>
            <person name="Alvarado L."/>
            <person name="Arachchi H.M."/>
            <person name="Berlin A."/>
            <person name="Chapman S.B."/>
            <person name="Gearin G."/>
            <person name="Goldberg J."/>
            <person name="Griggs A."/>
            <person name="Gujja S."/>
            <person name="Hansen M."/>
            <person name="Heiman D."/>
            <person name="Howarth C."/>
            <person name="Larimer J."/>
            <person name="Lui A."/>
            <person name="MacDonald P.J.P."/>
            <person name="McCowen C."/>
            <person name="Montmayeur A."/>
            <person name="Murphy C."/>
            <person name="Neiman D."/>
            <person name="Pearson M."/>
            <person name="Priest M."/>
            <person name="Roberts A."/>
            <person name="Saif S."/>
            <person name="Shea T."/>
            <person name="Sisk P."/>
            <person name="Stolte C."/>
            <person name="Sykes S."/>
            <person name="Wortman J."/>
            <person name="Nusbaum C."/>
            <person name="Birren B."/>
        </authorList>
    </citation>
    <scope>NUCLEOTIDE SEQUENCE [LARGE SCALE GENOMIC DNA]</scope>
    <source>
        <strain evidence="9 10">CCUG 37842</strain>
    </source>
</reference>
<evidence type="ECO:0000256" key="6">
    <source>
        <dbReference type="HAMAP-Rule" id="MF_00966"/>
    </source>
</evidence>
<keyword evidence="5 6" id="KW-0119">Carbohydrate metabolism</keyword>
<evidence type="ECO:0000313" key="9">
    <source>
        <dbReference type="EMBL" id="EHR36640.1"/>
    </source>
</evidence>
<proteinExistence type="inferred from homology"/>
<comment type="caution">
    <text evidence="6">Lacks conserved residue(s) required for the propagation of feature annotation.</text>
</comment>
<keyword evidence="4 6" id="KW-0560">Oxidoreductase</keyword>
<dbReference type="OrthoDB" id="9802739at2"/>
<name>H3NKC3_9LACT</name>
<keyword evidence="2 6" id="KW-0313">Glucose metabolism</keyword>
<dbReference type="Gene3D" id="3.30.360.10">
    <property type="entry name" value="Dihydrodipicolinate Reductase, domain 2"/>
    <property type="match status" value="1"/>
</dbReference>
<dbReference type="PRINTS" id="PR00079">
    <property type="entry name" value="G6PDHDRGNASE"/>
</dbReference>
<keyword evidence="3 6" id="KW-0521">NADP</keyword>
<feature type="binding site" evidence="6">
    <location>
        <position position="46"/>
    </location>
    <ligand>
        <name>NADP(+)</name>
        <dbReference type="ChEBI" id="CHEBI:58349"/>
    </ligand>
</feature>
<dbReference type="PATRIC" id="fig|883113.3.peg.1309"/>
<protein>
    <recommendedName>
        <fullName evidence="6">Glucose-6-phosphate 1-dehydrogenase</fullName>
        <shortName evidence="6">G6PD</shortName>
        <ecNumber evidence="6">1.1.1.49</ecNumber>
    </recommendedName>
</protein>
<dbReference type="Proteomes" id="UP000006190">
    <property type="component" value="Unassembled WGS sequence"/>
</dbReference>
<dbReference type="AlphaFoldDB" id="H3NKC3"/>
<dbReference type="Pfam" id="PF00479">
    <property type="entry name" value="G6PD_N"/>
    <property type="match status" value="1"/>
</dbReference>
<feature type="binding site" evidence="6">
    <location>
        <position position="178"/>
    </location>
    <ligand>
        <name>substrate</name>
    </ligand>
</feature>
<feature type="binding site" evidence="6">
    <location>
        <position position="182"/>
    </location>
    <ligand>
        <name>substrate</name>
    </ligand>
</feature>
<dbReference type="InterPro" id="IPR022675">
    <property type="entry name" value="G6P_DH_C"/>
</dbReference>
<sequence>MRQNHLIMTLFGATGDLASRKLYPALYQLYAKNLLSNEFALIGTGRRDWSQDHFRDVVRHSIQPCDPSEKLLEEFLTHFYYLQADIESVQDYAALKSLISQLEATYHSQGNRVFYISLAPTLFATITHHLKEQALLSESGYNRLIIEKPFGYDQESARKLQHQLERSFEEEQIYRIDHYLGKSIVNQILPIRFHNPILKALWQREMIDHIQISLNESLGVEGRGAYYETSGVSRDMIQNHALQLVTLLTLDEPDTLSAQAIRQAKIQILKNLRLANGSQDLVRGQYGPSVNGKEKGYLQEDGVAPDSQVETFMAVKVFIDLPEWQNVPIYLRSGKALKDKKTDIKIIFQSPDPDLPANYLQFELAPDPKIRLRLNQMDSTQRREFKDLPLSYQVDSRLAKRLPKDYEKLLYDCFQGDLNNFAHFLEVDYAWQFIDQIHQLWQQEATPLYPYPAQSQGPQAADDLLRRDNRQWIQE</sequence>
<feature type="binding site" evidence="6">
    <location>
        <position position="235"/>
    </location>
    <ligand>
        <name>substrate</name>
    </ligand>
</feature>
<feature type="binding site" evidence="6">
    <location>
        <position position="340"/>
    </location>
    <ligand>
        <name>substrate</name>
    </ligand>
</feature>
<organism evidence="9 10">
    <name type="scientific">Facklamia languida CCUG 37842</name>
    <dbReference type="NCBI Taxonomy" id="883113"/>
    <lineage>
        <taxon>Bacteria</taxon>
        <taxon>Bacillati</taxon>
        <taxon>Bacillota</taxon>
        <taxon>Bacilli</taxon>
        <taxon>Lactobacillales</taxon>
        <taxon>Aerococcaceae</taxon>
        <taxon>Facklamia</taxon>
    </lineage>
</organism>
<dbReference type="Gene3D" id="3.40.50.720">
    <property type="entry name" value="NAD(P)-binding Rossmann-like Domain"/>
    <property type="match status" value="1"/>
</dbReference>
<dbReference type="HOGENOM" id="CLU_013524_5_0_9"/>
<dbReference type="PANTHER" id="PTHR23429">
    <property type="entry name" value="GLUCOSE-6-PHOSPHATE 1-DEHYDROGENASE G6PD"/>
    <property type="match status" value="1"/>
</dbReference>
<dbReference type="InterPro" id="IPR022674">
    <property type="entry name" value="G6P_DH_NAD-bd"/>
</dbReference>
<accession>H3NKC3</accession>
<dbReference type="RefSeq" id="WP_006309517.1">
    <property type="nucleotide sequence ID" value="NZ_JH601133.1"/>
</dbReference>
<dbReference type="EMBL" id="AGEG01000014">
    <property type="protein sequence ID" value="EHR36640.1"/>
    <property type="molecule type" value="Genomic_DNA"/>
</dbReference>
<dbReference type="GO" id="GO:0009051">
    <property type="term" value="P:pentose-phosphate shunt, oxidative branch"/>
    <property type="evidence" value="ECO:0007669"/>
    <property type="project" value="TreeGrafter"/>
</dbReference>
<comment type="similarity">
    <text evidence="6">Belongs to the glucose-6-phosphate dehydrogenase family.</text>
</comment>
<evidence type="ECO:0000259" key="7">
    <source>
        <dbReference type="Pfam" id="PF00479"/>
    </source>
</evidence>
<dbReference type="InterPro" id="IPR036291">
    <property type="entry name" value="NAD(P)-bd_dom_sf"/>
</dbReference>
<comment type="pathway">
    <text evidence="1 6">Carbohydrate degradation; pentose phosphate pathway; D-ribulose 5-phosphate from D-glucose 6-phosphate (oxidative stage): step 1/3.</text>
</comment>
<evidence type="ECO:0000313" key="10">
    <source>
        <dbReference type="Proteomes" id="UP000006190"/>
    </source>
</evidence>
<dbReference type="HAMAP" id="MF_00966">
    <property type="entry name" value="G6PD"/>
    <property type="match status" value="1"/>
</dbReference>
<comment type="catalytic activity">
    <reaction evidence="6">
        <text>D-glucose 6-phosphate + NADP(+) = 6-phospho-D-glucono-1,5-lactone + NADPH + H(+)</text>
        <dbReference type="Rhea" id="RHEA:15841"/>
        <dbReference type="ChEBI" id="CHEBI:15378"/>
        <dbReference type="ChEBI" id="CHEBI:57783"/>
        <dbReference type="ChEBI" id="CHEBI:57955"/>
        <dbReference type="ChEBI" id="CHEBI:58349"/>
        <dbReference type="ChEBI" id="CHEBI:61548"/>
        <dbReference type="EC" id="1.1.1.49"/>
    </reaction>
</comment>
<dbReference type="GO" id="GO:0005829">
    <property type="term" value="C:cytosol"/>
    <property type="evidence" value="ECO:0007669"/>
    <property type="project" value="TreeGrafter"/>
</dbReference>
<evidence type="ECO:0000256" key="5">
    <source>
        <dbReference type="ARBA" id="ARBA00023277"/>
    </source>
</evidence>
<feature type="binding site" evidence="6">
    <location>
        <position position="216"/>
    </location>
    <ligand>
        <name>substrate</name>
    </ligand>
</feature>
<evidence type="ECO:0000259" key="8">
    <source>
        <dbReference type="Pfam" id="PF02781"/>
    </source>
</evidence>
<dbReference type="UniPathway" id="UPA00115">
    <property type="reaction ID" value="UER00408"/>
</dbReference>
<evidence type="ECO:0000256" key="4">
    <source>
        <dbReference type="ARBA" id="ARBA00023002"/>
    </source>
</evidence>
<feature type="binding site" evidence="6">
    <location>
        <position position="335"/>
    </location>
    <ligand>
        <name>substrate</name>
    </ligand>
</feature>
<dbReference type="GO" id="GO:0006006">
    <property type="term" value="P:glucose metabolic process"/>
    <property type="evidence" value="ECO:0007669"/>
    <property type="project" value="UniProtKB-KW"/>
</dbReference>
<dbReference type="EC" id="1.1.1.49" evidence="6"/>
<dbReference type="PIRSF" id="PIRSF000110">
    <property type="entry name" value="G6PD"/>
    <property type="match status" value="1"/>
</dbReference>
<dbReference type="STRING" id="883113.HMPREF9708_01312"/>
<evidence type="ECO:0000256" key="3">
    <source>
        <dbReference type="ARBA" id="ARBA00022857"/>
    </source>
</evidence>
<dbReference type="NCBIfam" id="TIGR00871">
    <property type="entry name" value="zwf"/>
    <property type="match status" value="1"/>
</dbReference>
<dbReference type="GO" id="GO:0004345">
    <property type="term" value="F:glucose-6-phosphate dehydrogenase activity"/>
    <property type="evidence" value="ECO:0007669"/>
    <property type="project" value="UniProtKB-UniRule"/>
</dbReference>
<evidence type="ECO:0000256" key="2">
    <source>
        <dbReference type="ARBA" id="ARBA00022526"/>
    </source>
</evidence>
<dbReference type="eggNOG" id="COG0364">
    <property type="taxonomic scope" value="Bacteria"/>
</dbReference>
<gene>
    <name evidence="6" type="primary">zwf</name>
    <name evidence="9" type="ORF">HMPREF9708_01312</name>
</gene>
<evidence type="ECO:0000256" key="1">
    <source>
        <dbReference type="ARBA" id="ARBA00004937"/>
    </source>
</evidence>